<dbReference type="InterPro" id="IPR009053">
    <property type="entry name" value="Prefoldin"/>
</dbReference>
<dbReference type="GeneID" id="62196227"/>
<organism evidence="4 5">
    <name type="scientific">Eeniella nana</name>
    <name type="common">Yeast</name>
    <name type="synonym">Brettanomyces nanus</name>
    <dbReference type="NCBI Taxonomy" id="13502"/>
    <lineage>
        <taxon>Eukaryota</taxon>
        <taxon>Fungi</taxon>
        <taxon>Dikarya</taxon>
        <taxon>Ascomycota</taxon>
        <taxon>Saccharomycotina</taxon>
        <taxon>Pichiomycetes</taxon>
        <taxon>Pichiales</taxon>
        <taxon>Pichiaceae</taxon>
        <taxon>Brettanomyces</taxon>
    </lineage>
</organism>
<dbReference type="EMBL" id="CP064814">
    <property type="protein sequence ID" value="QPG75471.1"/>
    <property type="molecule type" value="Genomic_DNA"/>
</dbReference>
<dbReference type="GO" id="GO:0051082">
    <property type="term" value="F:unfolded protein binding"/>
    <property type="evidence" value="ECO:0007669"/>
    <property type="project" value="InterPro"/>
</dbReference>
<evidence type="ECO:0000313" key="5">
    <source>
        <dbReference type="Proteomes" id="UP000662931"/>
    </source>
</evidence>
<reference evidence="4" key="1">
    <citation type="submission" date="2020-10" db="EMBL/GenBank/DDBJ databases">
        <authorList>
            <person name="Roach M.J.R."/>
        </authorList>
    </citation>
    <scope>NUCLEOTIDE SEQUENCE</scope>
    <source>
        <strain evidence="4">CBS 1945</strain>
    </source>
</reference>
<proteinExistence type="inferred from homology"/>
<keyword evidence="2" id="KW-0143">Chaperone</keyword>
<dbReference type="Pfam" id="PF01920">
    <property type="entry name" value="Prefoldin_2"/>
    <property type="match status" value="1"/>
</dbReference>
<sequence length="110" mass="12861">MANQDLQSQYSNYQQIIGTLNDKLSQLDSDLGEHKVVLDSLNKLPEDRRCWRMVDSSLIELQCKEARGVLKNRIEGMEKSIKNLSEETHKKQEEFVDWKQKNNVRIVKAN</sequence>
<dbReference type="InterPro" id="IPR027235">
    <property type="entry name" value="PFD2"/>
</dbReference>
<dbReference type="GO" id="GO:0006457">
    <property type="term" value="P:protein folding"/>
    <property type="evidence" value="ECO:0007669"/>
    <property type="project" value="InterPro"/>
</dbReference>
<dbReference type="PANTHER" id="PTHR13303">
    <property type="entry name" value="PREFOLDIN SUBUNIT 2"/>
    <property type="match status" value="1"/>
</dbReference>
<dbReference type="SUPFAM" id="SSF46579">
    <property type="entry name" value="Prefoldin"/>
    <property type="match status" value="1"/>
</dbReference>
<accession>A0A875S153</accession>
<dbReference type="AlphaFoldDB" id="A0A875S153"/>
<evidence type="ECO:0000256" key="3">
    <source>
        <dbReference type="SAM" id="Coils"/>
    </source>
</evidence>
<dbReference type="GO" id="GO:0016272">
    <property type="term" value="C:prefoldin complex"/>
    <property type="evidence" value="ECO:0007669"/>
    <property type="project" value="InterPro"/>
</dbReference>
<keyword evidence="5" id="KW-1185">Reference proteome</keyword>
<keyword evidence="3" id="KW-0175">Coiled coil</keyword>
<evidence type="ECO:0000256" key="1">
    <source>
        <dbReference type="ARBA" id="ARBA00008045"/>
    </source>
</evidence>
<feature type="coiled-coil region" evidence="3">
    <location>
        <begin position="67"/>
        <end position="101"/>
    </location>
</feature>
<protein>
    <submittedName>
        <fullName evidence="4">Uncharacterized protein</fullName>
    </submittedName>
</protein>
<dbReference type="OrthoDB" id="29646at2759"/>
<dbReference type="Gene3D" id="1.10.287.370">
    <property type="match status" value="1"/>
</dbReference>
<evidence type="ECO:0000313" key="4">
    <source>
        <dbReference type="EMBL" id="QPG75471.1"/>
    </source>
</evidence>
<evidence type="ECO:0000256" key="2">
    <source>
        <dbReference type="ARBA" id="ARBA00023186"/>
    </source>
</evidence>
<dbReference type="KEGG" id="bnn:FOA43_002826"/>
<comment type="similarity">
    <text evidence="1">Belongs to the prefoldin subunit beta family.</text>
</comment>
<gene>
    <name evidence="4" type="ORF">FOA43_002826</name>
</gene>
<dbReference type="Proteomes" id="UP000662931">
    <property type="component" value="Chromosome 3"/>
</dbReference>
<dbReference type="InterPro" id="IPR002777">
    <property type="entry name" value="PFD_beta-like"/>
</dbReference>
<dbReference type="RefSeq" id="XP_038779036.1">
    <property type="nucleotide sequence ID" value="XM_038923108.1"/>
</dbReference>
<name>A0A875S153_EENNA</name>